<accession>A0A151JB87</accession>
<dbReference type="AlphaFoldDB" id="A0A151JB87"/>
<evidence type="ECO:0000313" key="3">
    <source>
        <dbReference type="Proteomes" id="UP000078492"/>
    </source>
</evidence>
<keyword evidence="3" id="KW-1185">Reference proteome</keyword>
<keyword evidence="1" id="KW-1133">Transmembrane helix</keyword>
<keyword evidence="1" id="KW-0812">Transmembrane</keyword>
<feature type="transmembrane region" description="Helical" evidence="1">
    <location>
        <begin position="83"/>
        <end position="104"/>
    </location>
</feature>
<dbReference type="EMBL" id="KQ979169">
    <property type="protein sequence ID" value="KYN22376.1"/>
    <property type="molecule type" value="Genomic_DNA"/>
</dbReference>
<reference evidence="2 3" key="1">
    <citation type="submission" date="2015-09" db="EMBL/GenBank/DDBJ databases">
        <title>Trachymyrmex cornetzi WGS genome.</title>
        <authorList>
            <person name="Nygaard S."/>
            <person name="Hu H."/>
            <person name="Boomsma J."/>
            <person name="Zhang G."/>
        </authorList>
    </citation>
    <scope>NUCLEOTIDE SEQUENCE [LARGE SCALE GENOMIC DNA]</scope>
    <source>
        <strain evidence="2">Tcor2-1</strain>
        <tissue evidence="2">Whole body</tissue>
    </source>
</reference>
<evidence type="ECO:0000256" key="1">
    <source>
        <dbReference type="SAM" id="Phobius"/>
    </source>
</evidence>
<feature type="transmembrane region" description="Helical" evidence="1">
    <location>
        <begin position="9"/>
        <end position="26"/>
    </location>
</feature>
<keyword evidence="1" id="KW-0472">Membrane</keyword>
<proteinExistence type="predicted"/>
<feature type="transmembrane region" description="Helical" evidence="1">
    <location>
        <begin position="46"/>
        <end position="71"/>
    </location>
</feature>
<evidence type="ECO:0000313" key="2">
    <source>
        <dbReference type="EMBL" id="KYN22376.1"/>
    </source>
</evidence>
<gene>
    <name evidence="2" type="ORF">ALC57_05226</name>
</gene>
<organism evidence="2 3">
    <name type="scientific">Trachymyrmex cornetzi</name>
    <dbReference type="NCBI Taxonomy" id="471704"/>
    <lineage>
        <taxon>Eukaryota</taxon>
        <taxon>Metazoa</taxon>
        <taxon>Ecdysozoa</taxon>
        <taxon>Arthropoda</taxon>
        <taxon>Hexapoda</taxon>
        <taxon>Insecta</taxon>
        <taxon>Pterygota</taxon>
        <taxon>Neoptera</taxon>
        <taxon>Endopterygota</taxon>
        <taxon>Hymenoptera</taxon>
        <taxon>Apocrita</taxon>
        <taxon>Aculeata</taxon>
        <taxon>Formicoidea</taxon>
        <taxon>Formicidae</taxon>
        <taxon>Myrmicinae</taxon>
        <taxon>Trachymyrmex</taxon>
    </lineage>
</organism>
<protein>
    <submittedName>
        <fullName evidence="2">Uncharacterized protein</fullName>
    </submittedName>
</protein>
<sequence length="109" mass="12650">MMYNSYRILILKFFFLGVCIILNAIFTDFMEGNLTYKAWVPFDYTLPIILLLIFTHQMIIMSICAAVNVACDSLITTGLLQEIFFAIVYVTTIVYIVFETTLLFQKFTM</sequence>
<dbReference type="Proteomes" id="UP000078492">
    <property type="component" value="Unassembled WGS sequence"/>
</dbReference>
<name>A0A151JB87_9HYME</name>